<protein>
    <recommendedName>
        <fullName evidence="2">YozE SAM-like domain-containing protein</fullName>
    </recommendedName>
</protein>
<reference evidence="1" key="1">
    <citation type="journal article" date="2014" name="Front. Microbiol.">
        <title>High frequency of phylogenetically diverse reductive dehalogenase-homologous genes in deep subseafloor sedimentary metagenomes.</title>
        <authorList>
            <person name="Kawai M."/>
            <person name="Futagami T."/>
            <person name="Toyoda A."/>
            <person name="Takaki Y."/>
            <person name="Nishi S."/>
            <person name="Hori S."/>
            <person name="Arai W."/>
            <person name="Tsubouchi T."/>
            <person name="Morono Y."/>
            <person name="Uchiyama I."/>
            <person name="Ito T."/>
            <person name="Fujiyama A."/>
            <person name="Inagaki F."/>
            <person name="Takami H."/>
        </authorList>
    </citation>
    <scope>NUCLEOTIDE SEQUENCE</scope>
    <source>
        <strain evidence="1">Expedition CK06-06</strain>
    </source>
</reference>
<gene>
    <name evidence="1" type="ORF">S01H4_11151</name>
</gene>
<sequence length="93" mass="10726">MNDFWTTLLNCVELGEMDLEEAHSRHNYWCFARRAPCIKDPEAYVLEAASESLPPVTKVPSMQILGRYVEHVREGEMGPYDAAQAYFDEVEAW</sequence>
<dbReference type="AlphaFoldDB" id="X0ZMM8"/>
<organism evidence="1">
    <name type="scientific">marine sediment metagenome</name>
    <dbReference type="NCBI Taxonomy" id="412755"/>
    <lineage>
        <taxon>unclassified sequences</taxon>
        <taxon>metagenomes</taxon>
        <taxon>ecological metagenomes</taxon>
    </lineage>
</organism>
<dbReference type="EMBL" id="BART01004449">
    <property type="protein sequence ID" value="GAG70970.1"/>
    <property type="molecule type" value="Genomic_DNA"/>
</dbReference>
<evidence type="ECO:0008006" key="2">
    <source>
        <dbReference type="Google" id="ProtNLM"/>
    </source>
</evidence>
<name>X0ZMM8_9ZZZZ</name>
<comment type="caution">
    <text evidence="1">The sequence shown here is derived from an EMBL/GenBank/DDBJ whole genome shotgun (WGS) entry which is preliminary data.</text>
</comment>
<accession>X0ZMM8</accession>
<evidence type="ECO:0000313" key="1">
    <source>
        <dbReference type="EMBL" id="GAG70970.1"/>
    </source>
</evidence>
<proteinExistence type="predicted"/>